<comment type="caution">
    <text evidence="8">The sequence shown here is derived from an EMBL/GenBank/DDBJ whole genome shotgun (WGS) entry which is preliminary data.</text>
</comment>
<evidence type="ECO:0000256" key="5">
    <source>
        <dbReference type="ARBA" id="ARBA00022839"/>
    </source>
</evidence>
<sequence length="554" mass="60543">MAGEELLFLPLGGAGEIGMNLNLYGFGAPGNVTWMMVDLGITFGDGTHPGVDVIMPDPTYIEQRKDKLAGIVLTHAHEDHLGAVAYLWERFGCPIYATPFTVSIIQRKLAEVGLLDIVPIVEVPLKGSFEVGPFTIDLITLTHSIPEPNGMAIRTPLGTVLHTGDWKLDPDPVLGESYDMKALRRLGDEGVLAMVCDSTNIFTPGTSGSEGDLYESLRKVIEPCTGRVVVTCFASNVARLETVSRVARSLGRDVVLAGRSFWRMIDAAKENGYLQDVPNFLDEEMCGEIPKDKVLIICTGSQGEARAALSRIAADDHPRIYLSGGDTVIFSSRQIPGNEVSISRLQNRLARRGIDIITDKDHFVHVSGHPAYDEMLEMYQTIKPQISIPVHGEIRHLKEHAKLALECQVSQAIVNENGGMIRIAPGPAAVVEQVPSGRLALEGGRVVPMDGELVRGRVRALMNGSVTLTMVLDKVGNFIGDPQLTTIGLLEPNELDFEDDVLDAAEEAVERLSKKDLRNDDVVSETVRIAVRRYFRSKFNKNAVTSVHLVRVNV</sequence>
<keyword evidence="6" id="KW-0694">RNA-binding</keyword>
<dbReference type="Gene3D" id="3.40.50.10710">
    <property type="entry name" value="Metallo-hydrolase/oxidoreductase"/>
    <property type="match status" value="1"/>
</dbReference>
<dbReference type="STRING" id="28181.BEN30_07105"/>
<dbReference type="Pfam" id="PF17770">
    <property type="entry name" value="RNase_J_C"/>
    <property type="match status" value="1"/>
</dbReference>
<dbReference type="InterPro" id="IPR041636">
    <property type="entry name" value="RNase_J_C"/>
</dbReference>
<dbReference type="InterPro" id="IPR011108">
    <property type="entry name" value="RMMBL"/>
</dbReference>
<dbReference type="EMBL" id="MCGG01000017">
    <property type="protein sequence ID" value="OEJ68028.1"/>
    <property type="molecule type" value="Genomic_DNA"/>
</dbReference>
<reference evidence="9" key="1">
    <citation type="submission" date="2016-07" db="EMBL/GenBank/DDBJ databases">
        <authorList>
            <person name="Florea S."/>
            <person name="Webb J.S."/>
            <person name="Jaromczyk J."/>
            <person name="Schardl C.L."/>
        </authorList>
    </citation>
    <scope>NUCLEOTIDE SEQUENCE [LARGE SCALE GENOMIC DNA]</scope>
    <source>
        <strain evidence="9">MV-1</strain>
    </source>
</reference>
<dbReference type="SUPFAM" id="SSF56281">
    <property type="entry name" value="Metallo-hydrolase/oxidoreductase"/>
    <property type="match status" value="1"/>
</dbReference>
<dbReference type="PANTHER" id="PTHR43694:SF1">
    <property type="entry name" value="RIBONUCLEASE J"/>
    <property type="match status" value="1"/>
</dbReference>
<accession>A0A1E5Q994</accession>
<dbReference type="GO" id="GO:0003723">
    <property type="term" value="F:RNA binding"/>
    <property type="evidence" value="ECO:0007669"/>
    <property type="project" value="UniProtKB-KW"/>
</dbReference>
<dbReference type="GO" id="GO:0046872">
    <property type="term" value="F:metal ion binding"/>
    <property type="evidence" value="ECO:0007669"/>
    <property type="project" value="UniProtKB-KW"/>
</dbReference>
<dbReference type="Proteomes" id="UP000095347">
    <property type="component" value="Unassembled WGS sequence"/>
</dbReference>
<evidence type="ECO:0000256" key="2">
    <source>
        <dbReference type="ARBA" id="ARBA00022723"/>
    </source>
</evidence>
<gene>
    <name evidence="8" type="ORF">BEN30_07105</name>
</gene>
<organism evidence="8 9">
    <name type="scientific">Magnetovibrio blakemorei</name>
    <dbReference type="NCBI Taxonomy" id="28181"/>
    <lineage>
        <taxon>Bacteria</taxon>
        <taxon>Pseudomonadati</taxon>
        <taxon>Pseudomonadota</taxon>
        <taxon>Alphaproteobacteria</taxon>
        <taxon>Rhodospirillales</taxon>
        <taxon>Magnetovibrionaceae</taxon>
        <taxon>Magnetovibrio</taxon>
    </lineage>
</organism>
<evidence type="ECO:0000256" key="3">
    <source>
        <dbReference type="ARBA" id="ARBA00022801"/>
    </source>
</evidence>
<evidence type="ECO:0000313" key="9">
    <source>
        <dbReference type="Proteomes" id="UP000095347"/>
    </source>
</evidence>
<keyword evidence="4" id="KW-0862">Zinc</keyword>
<keyword evidence="5" id="KW-0269">Exonuclease</keyword>
<dbReference type="SMART" id="SM00849">
    <property type="entry name" value="Lactamase_B"/>
    <property type="match status" value="1"/>
</dbReference>
<evidence type="ECO:0000256" key="1">
    <source>
        <dbReference type="ARBA" id="ARBA00022722"/>
    </source>
</evidence>
<name>A0A1E5Q994_9PROT</name>
<evidence type="ECO:0000256" key="4">
    <source>
        <dbReference type="ARBA" id="ARBA00022833"/>
    </source>
</evidence>
<dbReference type="CDD" id="cd07714">
    <property type="entry name" value="RNaseJ_MBL-fold"/>
    <property type="match status" value="1"/>
</dbReference>
<protein>
    <recommendedName>
        <fullName evidence="7">Metallo-beta-lactamase domain-containing protein</fullName>
    </recommendedName>
</protein>
<dbReference type="Gene3D" id="3.60.15.10">
    <property type="entry name" value="Ribonuclease Z/Hydroxyacylglutathione hydrolase-like"/>
    <property type="match status" value="1"/>
</dbReference>
<keyword evidence="2" id="KW-0479">Metal-binding</keyword>
<dbReference type="AlphaFoldDB" id="A0A1E5Q994"/>
<dbReference type="Pfam" id="PF22505">
    <property type="entry name" value="RNase_J_b_CASP"/>
    <property type="match status" value="1"/>
</dbReference>
<dbReference type="RefSeq" id="WP_069957357.1">
    <property type="nucleotide sequence ID" value="NZ_MCGG01000017.1"/>
</dbReference>
<dbReference type="OrthoDB" id="9770211at2"/>
<keyword evidence="9" id="KW-1185">Reference proteome</keyword>
<proteinExistence type="predicted"/>
<keyword evidence="3" id="KW-0378">Hydrolase</keyword>
<dbReference type="InterPro" id="IPR042173">
    <property type="entry name" value="RNase_J_2"/>
</dbReference>
<dbReference type="InterPro" id="IPR055132">
    <property type="entry name" value="RNase_J_b_CASP"/>
</dbReference>
<keyword evidence="1" id="KW-0540">Nuclease</keyword>
<feature type="domain" description="Metallo-beta-lactamase" evidence="7">
    <location>
        <begin position="20"/>
        <end position="217"/>
    </location>
</feature>
<dbReference type="Pfam" id="PF12706">
    <property type="entry name" value="Lactamase_B_2"/>
    <property type="match status" value="1"/>
</dbReference>
<dbReference type="InterPro" id="IPR001279">
    <property type="entry name" value="Metallo-B-lactamas"/>
</dbReference>
<evidence type="ECO:0000256" key="6">
    <source>
        <dbReference type="ARBA" id="ARBA00022884"/>
    </source>
</evidence>
<dbReference type="GO" id="GO:0004527">
    <property type="term" value="F:exonuclease activity"/>
    <property type="evidence" value="ECO:0007669"/>
    <property type="project" value="UniProtKB-KW"/>
</dbReference>
<evidence type="ECO:0000313" key="8">
    <source>
        <dbReference type="EMBL" id="OEJ68028.1"/>
    </source>
</evidence>
<dbReference type="Gene3D" id="3.10.20.580">
    <property type="match status" value="1"/>
</dbReference>
<dbReference type="PANTHER" id="PTHR43694">
    <property type="entry name" value="RIBONUCLEASE J"/>
    <property type="match status" value="1"/>
</dbReference>
<dbReference type="InterPro" id="IPR036866">
    <property type="entry name" value="RibonucZ/Hydroxyglut_hydro"/>
</dbReference>
<evidence type="ECO:0000259" key="7">
    <source>
        <dbReference type="SMART" id="SM00849"/>
    </source>
</evidence>
<dbReference type="Pfam" id="PF07521">
    <property type="entry name" value="RMMBL"/>
    <property type="match status" value="1"/>
</dbReference>